<evidence type="ECO:0000313" key="1">
    <source>
        <dbReference type="EMBL" id="KGG10374.1"/>
    </source>
</evidence>
<dbReference type="EMBL" id="JNAR01000004">
    <property type="protein sequence ID" value="KGG10374.1"/>
    <property type="molecule type" value="Genomic_DNA"/>
</dbReference>
<reference evidence="2" key="1">
    <citation type="journal article" date="2014" name="Sci. Data">
        <title>Genomes of diverse isolates of the marine cyanobacterium Prochlorococcus.</title>
        <authorList>
            <person name="Biller S."/>
            <person name="Berube P."/>
            <person name="Thompson J."/>
            <person name="Kelly L."/>
            <person name="Roggensack S."/>
            <person name="Awad L."/>
            <person name="Roache-Johnson K."/>
            <person name="Ding H."/>
            <person name="Giovannoni S.J."/>
            <person name="Moore L.R."/>
            <person name="Chisholm S.W."/>
        </authorList>
    </citation>
    <scope>NUCLEOTIDE SEQUENCE [LARGE SCALE GENOMIC DNA]</scope>
</reference>
<name>A0A0A2BCK4_PROMR</name>
<organism evidence="1 2">
    <name type="scientific">Prochlorococcus marinus str. MIT 9401</name>
    <dbReference type="NCBI Taxonomy" id="167551"/>
    <lineage>
        <taxon>Bacteria</taxon>
        <taxon>Bacillati</taxon>
        <taxon>Cyanobacteriota</taxon>
        <taxon>Cyanophyceae</taxon>
        <taxon>Synechococcales</taxon>
        <taxon>Prochlorococcaceae</taxon>
        <taxon>Prochlorococcus</taxon>
    </lineage>
</organism>
<dbReference type="Proteomes" id="UP000030481">
    <property type="component" value="Unassembled WGS sequence"/>
</dbReference>
<dbReference type="AlphaFoldDB" id="A0A0A2BCK4"/>
<comment type="caution">
    <text evidence="1">The sequence shown here is derived from an EMBL/GenBank/DDBJ whole genome shotgun (WGS) entry which is preliminary data.</text>
</comment>
<sequence>MKNKPLLKECKCLHCQQKLDQINNSRLYWDKFILSKNLT</sequence>
<gene>
    <name evidence="1" type="ORF">EV01_0277</name>
</gene>
<accession>A0A0A2BCK4</accession>
<evidence type="ECO:0000313" key="2">
    <source>
        <dbReference type="Proteomes" id="UP000030481"/>
    </source>
</evidence>
<protein>
    <submittedName>
        <fullName evidence="1">Uncharacterized protein</fullName>
    </submittedName>
</protein>
<proteinExistence type="predicted"/>